<reference evidence="1" key="4">
    <citation type="submission" date="2019-03" db="UniProtKB">
        <authorList>
            <consortium name="EnsemblPlants"/>
        </authorList>
    </citation>
    <scope>IDENTIFICATION</scope>
</reference>
<dbReference type="EnsemblPlants" id="AET1Gv20694100.1">
    <property type="protein sequence ID" value="AET1Gv20694100.1"/>
    <property type="gene ID" value="AET1Gv20694100"/>
</dbReference>
<reference evidence="2" key="2">
    <citation type="journal article" date="2017" name="Nat. Plants">
        <title>The Aegilops tauschii genome reveals multiple impacts of transposons.</title>
        <authorList>
            <person name="Zhao G."/>
            <person name="Zou C."/>
            <person name="Li K."/>
            <person name="Wang K."/>
            <person name="Li T."/>
            <person name="Gao L."/>
            <person name="Zhang X."/>
            <person name="Wang H."/>
            <person name="Yang Z."/>
            <person name="Liu X."/>
            <person name="Jiang W."/>
            <person name="Mao L."/>
            <person name="Kong X."/>
            <person name="Jiao Y."/>
            <person name="Jia J."/>
        </authorList>
    </citation>
    <scope>NUCLEOTIDE SEQUENCE [LARGE SCALE GENOMIC DNA]</scope>
    <source>
        <strain evidence="2">cv. AL8/78</strain>
    </source>
</reference>
<dbReference type="Gene3D" id="3.90.1150.10">
    <property type="entry name" value="Aspartate Aminotransferase, domain 1"/>
    <property type="match status" value="1"/>
</dbReference>
<dbReference type="Gramene" id="AET1Gv20694100.1">
    <property type="protein sequence ID" value="AET1Gv20694100.1"/>
    <property type="gene ID" value="AET1Gv20694100"/>
</dbReference>
<reference evidence="1" key="3">
    <citation type="journal article" date="2017" name="Nature">
        <title>Genome sequence of the progenitor of the wheat D genome Aegilops tauschii.</title>
        <authorList>
            <person name="Luo M.C."/>
            <person name="Gu Y.Q."/>
            <person name="Puiu D."/>
            <person name="Wang H."/>
            <person name="Twardziok S.O."/>
            <person name="Deal K.R."/>
            <person name="Huo N."/>
            <person name="Zhu T."/>
            <person name="Wang L."/>
            <person name="Wang Y."/>
            <person name="McGuire P.E."/>
            <person name="Liu S."/>
            <person name="Long H."/>
            <person name="Ramasamy R.K."/>
            <person name="Rodriguez J.C."/>
            <person name="Van S.L."/>
            <person name="Yuan L."/>
            <person name="Wang Z."/>
            <person name="Xia Z."/>
            <person name="Xiao L."/>
            <person name="Anderson O.D."/>
            <person name="Ouyang S."/>
            <person name="Liang Y."/>
            <person name="Zimin A.V."/>
            <person name="Pertea G."/>
            <person name="Qi P."/>
            <person name="Bennetzen J.L."/>
            <person name="Dai X."/>
            <person name="Dawson M.W."/>
            <person name="Muller H.G."/>
            <person name="Kugler K."/>
            <person name="Rivarola-Duarte L."/>
            <person name="Spannagl M."/>
            <person name="Mayer K.F.X."/>
            <person name="Lu F.H."/>
            <person name="Bevan M.W."/>
            <person name="Leroy P."/>
            <person name="Li P."/>
            <person name="You F.M."/>
            <person name="Sun Q."/>
            <person name="Liu Z."/>
            <person name="Lyons E."/>
            <person name="Wicker T."/>
            <person name="Salzberg S.L."/>
            <person name="Devos K.M."/>
            <person name="Dvorak J."/>
        </authorList>
    </citation>
    <scope>NUCLEOTIDE SEQUENCE [LARGE SCALE GENOMIC DNA]</scope>
    <source>
        <strain evidence="1">cv. AL8/78</strain>
    </source>
</reference>
<reference evidence="1" key="5">
    <citation type="journal article" date="2021" name="G3 (Bethesda)">
        <title>Aegilops tauschii genome assembly Aet v5.0 features greater sequence contiguity and improved annotation.</title>
        <authorList>
            <person name="Wang L."/>
            <person name="Zhu T."/>
            <person name="Rodriguez J.C."/>
            <person name="Deal K.R."/>
            <person name="Dubcovsky J."/>
            <person name="McGuire P.E."/>
            <person name="Lux T."/>
            <person name="Spannagl M."/>
            <person name="Mayer K.F.X."/>
            <person name="Baldrich P."/>
            <person name="Meyers B.C."/>
            <person name="Huo N."/>
            <person name="Gu Y.Q."/>
            <person name="Zhou H."/>
            <person name="Devos K.M."/>
            <person name="Bennetzen J.L."/>
            <person name="Unver T."/>
            <person name="Budak H."/>
            <person name="Gulick P.J."/>
            <person name="Galiba G."/>
            <person name="Kalapos B."/>
            <person name="Nelson D.R."/>
            <person name="Li P."/>
            <person name="You F.M."/>
            <person name="Luo M.C."/>
            <person name="Dvorak J."/>
        </authorList>
    </citation>
    <scope>NUCLEOTIDE SEQUENCE [LARGE SCALE GENOMIC DNA]</scope>
    <source>
        <strain evidence="1">cv. AL8/78</strain>
    </source>
</reference>
<evidence type="ECO:0008006" key="3">
    <source>
        <dbReference type="Google" id="ProtNLM"/>
    </source>
</evidence>
<dbReference type="AlphaFoldDB" id="A0A452ZB96"/>
<name>A0A452ZB96_AEGTS</name>
<evidence type="ECO:0000313" key="2">
    <source>
        <dbReference type="Proteomes" id="UP000015105"/>
    </source>
</evidence>
<sequence length="67" mass="7645">NSQKQNLYTFNSKKTYIHFLSNAGSVLGMENWVRITFACVPSSLQDGLERIKSFCQRNKKKNSINGC</sequence>
<dbReference type="Proteomes" id="UP000015105">
    <property type="component" value="Chromosome 1D"/>
</dbReference>
<evidence type="ECO:0000313" key="1">
    <source>
        <dbReference type="EnsemblPlants" id="AET1Gv20694100.1"/>
    </source>
</evidence>
<keyword evidence="2" id="KW-1185">Reference proteome</keyword>
<organism evidence="1 2">
    <name type="scientific">Aegilops tauschii subsp. strangulata</name>
    <name type="common">Goatgrass</name>
    <dbReference type="NCBI Taxonomy" id="200361"/>
    <lineage>
        <taxon>Eukaryota</taxon>
        <taxon>Viridiplantae</taxon>
        <taxon>Streptophyta</taxon>
        <taxon>Embryophyta</taxon>
        <taxon>Tracheophyta</taxon>
        <taxon>Spermatophyta</taxon>
        <taxon>Magnoliopsida</taxon>
        <taxon>Liliopsida</taxon>
        <taxon>Poales</taxon>
        <taxon>Poaceae</taxon>
        <taxon>BOP clade</taxon>
        <taxon>Pooideae</taxon>
        <taxon>Triticodae</taxon>
        <taxon>Triticeae</taxon>
        <taxon>Triticinae</taxon>
        <taxon>Aegilops</taxon>
    </lineage>
</organism>
<protein>
    <recommendedName>
        <fullName evidence="3">Aminotransferase class I/classII domain-containing protein</fullName>
    </recommendedName>
</protein>
<accession>A0A452ZB96</accession>
<reference evidence="2" key="1">
    <citation type="journal article" date="2014" name="Science">
        <title>Ancient hybridizations among the ancestral genomes of bread wheat.</title>
        <authorList>
            <consortium name="International Wheat Genome Sequencing Consortium,"/>
            <person name="Marcussen T."/>
            <person name="Sandve S.R."/>
            <person name="Heier L."/>
            <person name="Spannagl M."/>
            <person name="Pfeifer M."/>
            <person name="Jakobsen K.S."/>
            <person name="Wulff B.B."/>
            <person name="Steuernagel B."/>
            <person name="Mayer K.F."/>
            <person name="Olsen O.A."/>
        </authorList>
    </citation>
    <scope>NUCLEOTIDE SEQUENCE [LARGE SCALE GENOMIC DNA]</scope>
    <source>
        <strain evidence="2">cv. AL8/78</strain>
    </source>
</reference>
<proteinExistence type="predicted"/>
<dbReference type="InterPro" id="IPR015422">
    <property type="entry name" value="PyrdxlP-dep_Trfase_small"/>
</dbReference>